<evidence type="ECO:0000259" key="6">
    <source>
        <dbReference type="Pfam" id="PF00724"/>
    </source>
</evidence>
<feature type="compositionally biased region" description="Low complexity" evidence="5">
    <location>
        <begin position="1"/>
        <end position="14"/>
    </location>
</feature>
<evidence type="ECO:0000313" key="8">
    <source>
        <dbReference type="Proteomes" id="UP000722485"/>
    </source>
</evidence>
<dbReference type="OrthoDB" id="1663137at2759"/>
<dbReference type="SUPFAM" id="SSF51395">
    <property type="entry name" value="FMN-linked oxidoreductases"/>
    <property type="match status" value="1"/>
</dbReference>
<dbReference type="CDD" id="cd04733">
    <property type="entry name" value="OYE_like_2_FMN"/>
    <property type="match status" value="1"/>
</dbReference>
<comment type="caution">
    <text evidence="7">The sequence shown here is derived from an EMBL/GenBank/DDBJ whole genome shotgun (WGS) entry which is preliminary data.</text>
</comment>
<dbReference type="Gene3D" id="3.20.20.70">
    <property type="entry name" value="Aldolase class I"/>
    <property type="match status" value="1"/>
</dbReference>
<dbReference type="InterPro" id="IPR001155">
    <property type="entry name" value="OxRdtase_FMN_N"/>
</dbReference>
<feature type="region of interest" description="Disordered" evidence="5">
    <location>
        <begin position="1"/>
        <end position="28"/>
    </location>
</feature>
<sequence>MSSERYSSESVSPEPLAQPLHFHPSGRVSKNRFLKSPMAEALASWSPKVPSERGIPNDELVELYKRWGEGKNSWGVIITGNIDIEFDALDGLADMVITPECPPEGERFEAFKKISAAAKVDGSLIVAQVTHPGRQVQARLNPVAISASDVQLEPKMGMTFGKPHAATKDEIARIVEGFAHAAEYLHKAGFDGIELHAAHGYLISQFLSRTTNKRTDEYGPQTIESRLRLVSEIARAIKARVPADFIVSAKLNSVEFQDGGVTPADANELCERLEALGFDFVELSGGTYEALGMGYEKESTQKREGFFLEWAETVTKSLSADHKMKTYIVGGLRSLGAMVKALDSFDGIAIGRPAAAEPRLPIDLIEGRIQGALKPLGDVEADFGLGMGVALSQISQVAKGKEPVRHNDPVAIETFGRDMGEWYQNVVKDGPNMEYIRAIQYSGPLAPYGTVASK</sequence>
<comment type="similarity">
    <text evidence="1">Belongs to the NADH:flavin oxidoreductase/NADH oxidase family.</text>
</comment>
<evidence type="ECO:0000313" key="7">
    <source>
        <dbReference type="EMBL" id="KAF7551851.1"/>
    </source>
</evidence>
<accession>A0A9P5L9Q0</accession>
<dbReference type="InterPro" id="IPR013785">
    <property type="entry name" value="Aldolase_TIM"/>
</dbReference>
<keyword evidence="8" id="KW-1185">Reference proteome</keyword>
<feature type="domain" description="NADH:flavin oxidoreductase/NADH oxidase N-terminal" evidence="6">
    <location>
        <begin position="30"/>
        <end position="368"/>
    </location>
</feature>
<organism evidence="7 8">
    <name type="scientific">Cylindrodendrum hubeiense</name>
    <dbReference type="NCBI Taxonomy" id="595255"/>
    <lineage>
        <taxon>Eukaryota</taxon>
        <taxon>Fungi</taxon>
        <taxon>Dikarya</taxon>
        <taxon>Ascomycota</taxon>
        <taxon>Pezizomycotina</taxon>
        <taxon>Sordariomycetes</taxon>
        <taxon>Hypocreomycetidae</taxon>
        <taxon>Hypocreales</taxon>
        <taxon>Nectriaceae</taxon>
        <taxon>Cylindrodendrum</taxon>
    </lineage>
</organism>
<name>A0A9P5L9Q0_9HYPO</name>
<protein>
    <recommendedName>
        <fullName evidence="6">NADH:flavin oxidoreductase/NADH oxidase N-terminal domain-containing protein</fullName>
    </recommendedName>
</protein>
<dbReference type="EMBL" id="JAANBB010000070">
    <property type="protein sequence ID" value="KAF7551851.1"/>
    <property type="molecule type" value="Genomic_DNA"/>
</dbReference>
<gene>
    <name evidence="7" type="ORF">G7Z17_g4697</name>
</gene>
<dbReference type="PANTHER" id="PTHR43656:SF5">
    <property type="entry name" value="NADH:FLAVIN OXIDOREDUCTASE_NADH OXIDASE N-TERMINAL DOMAIN-CONTAINING PROTEIN"/>
    <property type="match status" value="1"/>
</dbReference>
<keyword evidence="3" id="KW-0288">FMN</keyword>
<keyword evidence="2" id="KW-0285">Flavoprotein</keyword>
<proteinExistence type="inferred from homology"/>
<dbReference type="Pfam" id="PF00724">
    <property type="entry name" value="Oxidored_FMN"/>
    <property type="match status" value="1"/>
</dbReference>
<keyword evidence="4" id="KW-0560">Oxidoreductase</keyword>
<dbReference type="PANTHER" id="PTHR43656">
    <property type="entry name" value="BINDING OXIDOREDUCTASE, PUTATIVE (AFU_ORTHOLOGUE AFUA_2G08260)-RELATED"/>
    <property type="match status" value="1"/>
</dbReference>
<dbReference type="GO" id="GO:0016491">
    <property type="term" value="F:oxidoreductase activity"/>
    <property type="evidence" value="ECO:0007669"/>
    <property type="project" value="UniProtKB-KW"/>
</dbReference>
<dbReference type="InterPro" id="IPR051799">
    <property type="entry name" value="NADH_flavin_oxidoreductase"/>
</dbReference>
<evidence type="ECO:0000256" key="2">
    <source>
        <dbReference type="ARBA" id="ARBA00022630"/>
    </source>
</evidence>
<evidence type="ECO:0000256" key="4">
    <source>
        <dbReference type="ARBA" id="ARBA00023002"/>
    </source>
</evidence>
<reference evidence="7" key="1">
    <citation type="submission" date="2020-03" db="EMBL/GenBank/DDBJ databases">
        <title>Draft Genome Sequence of Cylindrodendrum hubeiense.</title>
        <authorList>
            <person name="Buettner E."/>
            <person name="Kellner H."/>
        </authorList>
    </citation>
    <scope>NUCLEOTIDE SEQUENCE</scope>
    <source>
        <strain evidence="7">IHI 201604</strain>
    </source>
</reference>
<dbReference type="GO" id="GO:0010181">
    <property type="term" value="F:FMN binding"/>
    <property type="evidence" value="ECO:0007669"/>
    <property type="project" value="InterPro"/>
</dbReference>
<evidence type="ECO:0000256" key="5">
    <source>
        <dbReference type="SAM" id="MobiDB-lite"/>
    </source>
</evidence>
<dbReference type="Proteomes" id="UP000722485">
    <property type="component" value="Unassembled WGS sequence"/>
</dbReference>
<evidence type="ECO:0000256" key="3">
    <source>
        <dbReference type="ARBA" id="ARBA00022643"/>
    </source>
</evidence>
<evidence type="ECO:0000256" key="1">
    <source>
        <dbReference type="ARBA" id="ARBA00005979"/>
    </source>
</evidence>
<dbReference type="AlphaFoldDB" id="A0A9P5L9Q0"/>